<dbReference type="EMBL" id="CM007384">
    <property type="protein sequence ID" value="ONK72728.1"/>
    <property type="molecule type" value="Genomic_DNA"/>
</dbReference>
<evidence type="ECO:0000313" key="1">
    <source>
        <dbReference type="EMBL" id="ONK72728.1"/>
    </source>
</evidence>
<sequence length="111" mass="12348">MVKKGKLSSVIFMGMSKPVQIINVKSRIFMLQLLLGQKFSSALSRVIASIKSRKAKRESTPVEDSQVFPVTNETTASSNLPVGERRGDIEEAEALARSQEHCWSQKTKNIL</sequence>
<name>A0A5P1F2Z3_ASPOF</name>
<accession>A0A5P1F2Z3</accession>
<gene>
    <name evidence="1" type="ORF">A4U43_C04F22520</name>
</gene>
<proteinExistence type="predicted"/>
<reference evidence="2" key="1">
    <citation type="journal article" date="2017" name="Nat. Commun.">
        <title>The asparagus genome sheds light on the origin and evolution of a young Y chromosome.</title>
        <authorList>
            <person name="Harkess A."/>
            <person name="Zhou J."/>
            <person name="Xu C."/>
            <person name="Bowers J.E."/>
            <person name="Van der Hulst R."/>
            <person name="Ayyampalayam S."/>
            <person name="Mercati F."/>
            <person name="Riccardi P."/>
            <person name="McKain M.R."/>
            <person name="Kakrana A."/>
            <person name="Tang H."/>
            <person name="Ray J."/>
            <person name="Groenendijk J."/>
            <person name="Arikit S."/>
            <person name="Mathioni S.M."/>
            <person name="Nakano M."/>
            <person name="Shan H."/>
            <person name="Telgmann-Rauber A."/>
            <person name="Kanno A."/>
            <person name="Yue Z."/>
            <person name="Chen H."/>
            <person name="Li W."/>
            <person name="Chen Y."/>
            <person name="Xu X."/>
            <person name="Zhang Y."/>
            <person name="Luo S."/>
            <person name="Chen H."/>
            <person name="Gao J."/>
            <person name="Mao Z."/>
            <person name="Pires J.C."/>
            <person name="Luo M."/>
            <person name="Kudrna D."/>
            <person name="Wing R.A."/>
            <person name="Meyers B.C."/>
            <person name="Yi K."/>
            <person name="Kong H."/>
            <person name="Lavrijsen P."/>
            <person name="Sunseri F."/>
            <person name="Falavigna A."/>
            <person name="Ye Y."/>
            <person name="Leebens-Mack J.H."/>
            <person name="Chen G."/>
        </authorList>
    </citation>
    <scope>NUCLEOTIDE SEQUENCE [LARGE SCALE GENOMIC DNA]</scope>
    <source>
        <strain evidence="2">cv. DH0086</strain>
    </source>
</reference>
<evidence type="ECO:0000313" key="2">
    <source>
        <dbReference type="Proteomes" id="UP000243459"/>
    </source>
</evidence>
<dbReference type="Proteomes" id="UP000243459">
    <property type="component" value="Chromosome 4"/>
</dbReference>
<organism evidence="1 2">
    <name type="scientific">Asparagus officinalis</name>
    <name type="common">Garden asparagus</name>
    <dbReference type="NCBI Taxonomy" id="4686"/>
    <lineage>
        <taxon>Eukaryota</taxon>
        <taxon>Viridiplantae</taxon>
        <taxon>Streptophyta</taxon>
        <taxon>Embryophyta</taxon>
        <taxon>Tracheophyta</taxon>
        <taxon>Spermatophyta</taxon>
        <taxon>Magnoliopsida</taxon>
        <taxon>Liliopsida</taxon>
        <taxon>Asparagales</taxon>
        <taxon>Asparagaceae</taxon>
        <taxon>Asparagoideae</taxon>
        <taxon>Asparagus</taxon>
    </lineage>
</organism>
<dbReference type="Gramene" id="ONK72728">
    <property type="protein sequence ID" value="ONK72728"/>
    <property type="gene ID" value="A4U43_C04F22520"/>
</dbReference>
<keyword evidence="2" id="KW-1185">Reference proteome</keyword>
<dbReference type="AlphaFoldDB" id="A0A5P1F2Z3"/>
<protein>
    <submittedName>
        <fullName evidence="1">Uncharacterized protein</fullName>
    </submittedName>
</protein>